<evidence type="ECO:0000313" key="4">
    <source>
        <dbReference type="Proteomes" id="UP001321760"/>
    </source>
</evidence>
<dbReference type="GO" id="GO:0004741">
    <property type="term" value="F:[pyruvate dehydrogenase (acetyl-transferring)]-phosphatase activity"/>
    <property type="evidence" value="ECO:0007669"/>
    <property type="project" value="TreeGrafter"/>
</dbReference>
<dbReference type="PANTHER" id="PTHR13832">
    <property type="entry name" value="PROTEIN PHOSPHATASE 2C"/>
    <property type="match status" value="1"/>
</dbReference>
<dbReference type="PROSITE" id="PS51746">
    <property type="entry name" value="PPM_2"/>
    <property type="match status" value="1"/>
</dbReference>
<reference evidence="3" key="2">
    <citation type="submission" date="2023-05" db="EMBL/GenBank/DDBJ databases">
        <authorList>
            <consortium name="Lawrence Berkeley National Laboratory"/>
            <person name="Steindorff A."/>
            <person name="Hensen N."/>
            <person name="Bonometti L."/>
            <person name="Westerberg I."/>
            <person name="Brannstrom I.O."/>
            <person name="Guillou S."/>
            <person name="Cros-Aarteil S."/>
            <person name="Calhoun S."/>
            <person name="Haridas S."/>
            <person name="Kuo A."/>
            <person name="Mondo S."/>
            <person name="Pangilinan J."/>
            <person name="Riley R."/>
            <person name="Labutti K."/>
            <person name="Andreopoulos B."/>
            <person name="Lipzen A."/>
            <person name="Chen C."/>
            <person name="Yanf M."/>
            <person name="Daum C."/>
            <person name="Ng V."/>
            <person name="Clum A."/>
            <person name="Ohm R."/>
            <person name="Martin F."/>
            <person name="Silar P."/>
            <person name="Natvig D."/>
            <person name="Lalanne C."/>
            <person name="Gautier V."/>
            <person name="Ament-Velasquez S.L."/>
            <person name="Kruys A."/>
            <person name="Hutchinson M.I."/>
            <person name="Powell A.J."/>
            <person name="Barry K."/>
            <person name="Miller A.N."/>
            <person name="Grigoriev I.V."/>
            <person name="Debuchy R."/>
            <person name="Gladieux P."/>
            <person name="Thoren M.H."/>
            <person name="Johannesson H."/>
        </authorList>
    </citation>
    <scope>NUCLEOTIDE SEQUENCE</scope>
    <source>
        <strain evidence="3">PSN243</strain>
    </source>
</reference>
<dbReference type="CDD" id="cd00143">
    <property type="entry name" value="PP2Cc"/>
    <property type="match status" value="1"/>
</dbReference>
<dbReference type="InterPro" id="IPR015655">
    <property type="entry name" value="PP2C"/>
</dbReference>
<proteinExistence type="predicted"/>
<evidence type="ECO:0000259" key="2">
    <source>
        <dbReference type="PROSITE" id="PS51746"/>
    </source>
</evidence>
<dbReference type="GO" id="GO:0005739">
    <property type="term" value="C:mitochondrion"/>
    <property type="evidence" value="ECO:0007669"/>
    <property type="project" value="TreeGrafter"/>
</dbReference>
<dbReference type="InterPro" id="IPR001932">
    <property type="entry name" value="PPM-type_phosphatase-like_dom"/>
</dbReference>
<dbReference type="AlphaFoldDB" id="A0AAV9GFB4"/>
<sequence length="480" mass="52939">MANDCEPSAPRPRQSTPTGRFPTLATRTTPSDLERNASLDGIHHRNGDEFETLASIDPYRLTQILRKNEQAVIVGGGTGVLRYDTNQIASNRPIEDDHSEAIIAAPSRSPGKSSGDWMFWGVYDGHSGWATSAKLRQSLIAHVYRKLAKTYTSSATPSNSDIDNAIKAGFVALDNEIVWSNVERAKKLGSRHAGAQLLAPAISGSCALLSFYDTQSKLLRVACTGDCRAVLGRRAVTKWTATQLSSDQTGENPSEAARVTAAHPGEKDVVKNGRVLGCEPSRVFGDAVLKWPQEVSMALRRAFYARRPSSKVITPPYMTAEPVITTTKMKPERGDFIVLASDALWEMLSNEQVVGIVGRWIDQGYLHLNKGIDPKPPSFWDRIYWGPNELDSNVKPAALPQSEGPFRRLPVRPTQWGIANRTRVLMMQDVNVATHIARNALGGDDHDLISSFFLQGGSNSRRYRDDLTVTVVFFGYDEFR</sequence>
<evidence type="ECO:0000256" key="1">
    <source>
        <dbReference type="SAM" id="MobiDB-lite"/>
    </source>
</evidence>
<accession>A0AAV9GFB4</accession>
<protein>
    <submittedName>
        <fullName evidence="3">Phosphatase 2C-like domain-containing protein</fullName>
    </submittedName>
</protein>
<dbReference type="SMART" id="SM00332">
    <property type="entry name" value="PP2Cc"/>
    <property type="match status" value="1"/>
</dbReference>
<feature type="domain" description="PPM-type phosphatase" evidence="2">
    <location>
        <begin position="102"/>
        <end position="474"/>
    </location>
</feature>
<keyword evidence="4" id="KW-1185">Reference proteome</keyword>
<dbReference type="Proteomes" id="UP001321760">
    <property type="component" value="Unassembled WGS sequence"/>
</dbReference>
<gene>
    <name evidence="3" type="ORF">QBC34DRAFT_304393</name>
</gene>
<dbReference type="Gene3D" id="3.60.40.10">
    <property type="entry name" value="PPM-type phosphatase domain"/>
    <property type="match status" value="1"/>
</dbReference>
<feature type="region of interest" description="Disordered" evidence="1">
    <location>
        <begin position="1"/>
        <end position="28"/>
    </location>
</feature>
<dbReference type="PANTHER" id="PTHR13832:SF792">
    <property type="entry name" value="GM14286P"/>
    <property type="match status" value="1"/>
</dbReference>
<dbReference type="EMBL" id="MU865954">
    <property type="protein sequence ID" value="KAK4446804.1"/>
    <property type="molecule type" value="Genomic_DNA"/>
</dbReference>
<organism evidence="3 4">
    <name type="scientific">Podospora aff. communis PSN243</name>
    <dbReference type="NCBI Taxonomy" id="3040156"/>
    <lineage>
        <taxon>Eukaryota</taxon>
        <taxon>Fungi</taxon>
        <taxon>Dikarya</taxon>
        <taxon>Ascomycota</taxon>
        <taxon>Pezizomycotina</taxon>
        <taxon>Sordariomycetes</taxon>
        <taxon>Sordariomycetidae</taxon>
        <taxon>Sordariales</taxon>
        <taxon>Podosporaceae</taxon>
        <taxon>Podospora</taxon>
    </lineage>
</organism>
<comment type="caution">
    <text evidence="3">The sequence shown here is derived from an EMBL/GenBank/DDBJ whole genome shotgun (WGS) entry which is preliminary data.</text>
</comment>
<evidence type="ECO:0000313" key="3">
    <source>
        <dbReference type="EMBL" id="KAK4446804.1"/>
    </source>
</evidence>
<dbReference type="InterPro" id="IPR036457">
    <property type="entry name" value="PPM-type-like_dom_sf"/>
</dbReference>
<reference evidence="3" key="1">
    <citation type="journal article" date="2023" name="Mol. Phylogenet. Evol.">
        <title>Genome-scale phylogeny and comparative genomics of the fungal order Sordariales.</title>
        <authorList>
            <person name="Hensen N."/>
            <person name="Bonometti L."/>
            <person name="Westerberg I."/>
            <person name="Brannstrom I.O."/>
            <person name="Guillou S."/>
            <person name="Cros-Aarteil S."/>
            <person name="Calhoun S."/>
            <person name="Haridas S."/>
            <person name="Kuo A."/>
            <person name="Mondo S."/>
            <person name="Pangilinan J."/>
            <person name="Riley R."/>
            <person name="LaButti K."/>
            <person name="Andreopoulos B."/>
            <person name="Lipzen A."/>
            <person name="Chen C."/>
            <person name="Yan M."/>
            <person name="Daum C."/>
            <person name="Ng V."/>
            <person name="Clum A."/>
            <person name="Steindorff A."/>
            <person name="Ohm R.A."/>
            <person name="Martin F."/>
            <person name="Silar P."/>
            <person name="Natvig D.O."/>
            <person name="Lalanne C."/>
            <person name="Gautier V."/>
            <person name="Ament-Velasquez S.L."/>
            <person name="Kruys A."/>
            <person name="Hutchinson M.I."/>
            <person name="Powell A.J."/>
            <person name="Barry K."/>
            <person name="Miller A.N."/>
            <person name="Grigoriev I.V."/>
            <person name="Debuchy R."/>
            <person name="Gladieux P."/>
            <person name="Hiltunen Thoren M."/>
            <person name="Johannesson H."/>
        </authorList>
    </citation>
    <scope>NUCLEOTIDE SEQUENCE</scope>
    <source>
        <strain evidence="3">PSN243</strain>
    </source>
</reference>
<dbReference type="Pfam" id="PF00481">
    <property type="entry name" value="PP2C"/>
    <property type="match status" value="1"/>
</dbReference>
<dbReference type="SUPFAM" id="SSF81606">
    <property type="entry name" value="PP2C-like"/>
    <property type="match status" value="1"/>
</dbReference>
<name>A0AAV9GFB4_9PEZI</name>